<dbReference type="EMBL" id="AE014297">
    <property type="protein sequence ID" value="AAF54823.1"/>
    <property type="molecule type" value="Genomic_DNA"/>
</dbReference>
<accession>Q9VG65</accession>
<organism evidence="2 5">
    <name type="scientific">Drosophila melanogaster</name>
    <name type="common">Fruit fly</name>
    <dbReference type="NCBI Taxonomy" id="7227"/>
    <lineage>
        <taxon>Eukaryota</taxon>
        <taxon>Metazoa</taxon>
        <taxon>Ecdysozoa</taxon>
        <taxon>Arthropoda</taxon>
        <taxon>Hexapoda</taxon>
        <taxon>Insecta</taxon>
        <taxon>Pterygota</taxon>
        <taxon>Neoptera</taxon>
        <taxon>Endopterygota</taxon>
        <taxon>Diptera</taxon>
        <taxon>Brachycera</taxon>
        <taxon>Muscomorpha</taxon>
        <taxon>Ephydroidea</taxon>
        <taxon>Drosophilidae</taxon>
        <taxon>Drosophila</taxon>
        <taxon>Sophophora</taxon>
    </lineage>
</organism>
<reference evidence="5" key="5">
    <citation type="journal article" date="2002" name="Genome Biol.">
        <title>The transposable elements of the Drosophila melanogaster euchromatin: a genomics perspective.</title>
        <authorList>
            <person name="Kaminker J.S."/>
            <person name="Bergman C.M."/>
            <person name="Kronmiller B."/>
            <person name="Carlson J."/>
            <person name="Svirskas R."/>
            <person name="Patel S."/>
            <person name="Frise E."/>
            <person name="Wheeler D.A."/>
            <person name="Lewis S.E."/>
            <person name="Rubin G.M."/>
            <person name="Ashburner M."/>
            <person name="Celniker S.E."/>
        </authorList>
    </citation>
    <scope>NUCLEOTIDE SEQUENCE [LARGE SCALE GENOMIC DNA]</scope>
    <source>
        <strain evidence="5">Berkeley</strain>
    </source>
</reference>
<dbReference type="AGR" id="FB:FBgn0286507"/>
<dbReference type="OMA" id="QVKFQMR"/>
<reference evidence="2" key="11">
    <citation type="journal article" date="2015" name="G3 (Bethesda)">
        <title>Gene Model Annotations for Drosophila melanogaster: Impact of High-Throughput Data.</title>
        <authorList>
            <consortium name="FlyBase Consortium"/>
            <person name="Matthews B.B."/>
            <person name="Dos Santos G."/>
            <person name="Crosby M.A."/>
            <person name="Emmert D.B."/>
            <person name="St Pierre S.E."/>
            <person name="Gramates L.S."/>
            <person name="Zhou P."/>
            <person name="Schroeder A.J."/>
            <person name="Falls K."/>
            <person name="Strelets V."/>
            <person name="Russo S.M."/>
            <person name="Gelbart W.M."/>
            <person name="null"/>
        </authorList>
    </citation>
    <scope>NUCLEOTIDE SEQUENCE</scope>
</reference>
<feature type="compositionally biased region" description="Polar residues" evidence="1">
    <location>
        <begin position="233"/>
        <end position="248"/>
    </location>
</feature>
<dbReference type="EMBL" id="AY058281">
    <property type="protein sequence ID" value="AAL13510.1"/>
    <property type="molecule type" value="mRNA"/>
</dbReference>
<evidence type="ECO:0000313" key="3">
    <source>
        <dbReference type="EMBL" id="AAL13510.1"/>
    </source>
</evidence>
<dbReference type="CTD" id="41537"/>
<dbReference type="RefSeq" id="NP_650202.1">
    <property type="nucleotide sequence ID" value="NM_141945.2"/>
</dbReference>
<feature type="region of interest" description="Disordered" evidence="1">
    <location>
        <begin position="224"/>
        <end position="269"/>
    </location>
</feature>
<reference evidence="2" key="13">
    <citation type="journal article" date="2015" name="Genome Res.">
        <title>The Release 6 reference sequence of the Drosophila melanogaster genome.</title>
        <authorList>
            <person name="Hoskins R.A."/>
            <person name="Carlson J.W."/>
            <person name="Wan K.H."/>
            <person name="Park S."/>
            <person name="Mendez I."/>
            <person name="Galle S.E."/>
            <person name="Booth B.W."/>
            <person name="Pfeiffer B.D."/>
            <person name="George R.A."/>
            <person name="Svirskas R."/>
            <person name="Krzywinski M."/>
            <person name="Schein J."/>
            <person name="Accardo M.C."/>
            <person name="Damia E."/>
            <person name="Messina G."/>
            <person name="Mendez-Lago M."/>
            <person name="de Pablos B."/>
            <person name="Demakova O.V."/>
            <person name="Andreyeva E.N."/>
            <person name="Boldyreva L.V."/>
            <person name="Marra M."/>
            <person name="Carvalho A.B."/>
            <person name="Dimitri P."/>
            <person name="Villasante A."/>
            <person name="Zhimulev I.F."/>
            <person name="Rubin G.M."/>
            <person name="Karpen G.H."/>
            <person name="Celniker S.E."/>
        </authorList>
    </citation>
    <scope>NUCLEOTIDE SEQUENCE</scope>
</reference>
<gene>
    <name evidence="2 4" type="primary">vrs</name>
    <name evidence="2" type="synonym">anon-WO0140519.84</name>
    <name evidence="2" type="synonym">bs11a11.y1</name>
    <name evidence="2" type="synonym">Dmel\CG5538</name>
    <name evidence="2" type="synonym">mcl(3)Z2566</name>
    <name evidence="2 4" type="ORF">CG5538</name>
    <name evidence="2" type="ORF">Dmel_CG5538</name>
</gene>
<dbReference type="UCSC" id="CG5538-RA">
    <property type="organism name" value="d. melanogaster"/>
</dbReference>
<dbReference type="GeneID" id="41537"/>
<evidence type="ECO:0000313" key="5">
    <source>
        <dbReference type="Proteomes" id="UP000000803"/>
    </source>
</evidence>
<dbReference type="STRING" id="7227.FBpp0082100"/>
<reference evidence="5" key="3">
    <citation type="journal article" date="2002" name="Genome Biol.">
        <title>Finishing a whole-genome shotgun: release 3 of the Drosophila melanogaster euchromatic genome sequence.</title>
        <authorList>
            <person name="Celniker S.E."/>
            <person name="Wheeler D.A."/>
            <person name="Kronmiller B."/>
            <person name="Carlson J.W."/>
            <person name="Halpern A."/>
            <person name="Patel S."/>
            <person name="Adams M."/>
            <person name="Champe M."/>
            <person name="Dugan S.P."/>
            <person name="Frise E."/>
            <person name="Hodgson A."/>
            <person name="George R.A."/>
            <person name="Hoskins R.A."/>
            <person name="Laverty T."/>
            <person name="Muzny D.M."/>
            <person name="Nelson C.R."/>
            <person name="Pacleb J.M."/>
            <person name="Park S."/>
            <person name="Pfeiffer B.D."/>
            <person name="Richards S."/>
            <person name="Sodergren E.J."/>
            <person name="Svirskas R."/>
            <person name="Tabor P.E."/>
            <person name="Wan K."/>
            <person name="Stapleton M."/>
            <person name="Sutton G.G."/>
            <person name="Venter C."/>
            <person name="Weinstock G."/>
            <person name="Scherer S.E."/>
            <person name="Myers E.W."/>
            <person name="Gibbs R.A."/>
            <person name="Rubin G.M."/>
        </authorList>
    </citation>
    <scope>NUCLEOTIDE SEQUENCE [LARGE SCALE GENOMIC DNA]</scope>
    <source>
        <strain evidence="5">Berkeley</strain>
    </source>
</reference>
<evidence type="ECO:0000256" key="1">
    <source>
        <dbReference type="SAM" id="MobiDB-lite"/>
    </source>
</evidence>
<reference evidence="5" key="4">
    <citation type="journal article" date="2002" name="Genome Biol.">
        <title>Annotation of the Drosophila melanogaster euchromatic genome: a systematic review.</title>
        <authorList>
            <person name="Misra S."/>
            <person name="Crosby M.A."/>
            <person name="Mungall C.J."/>
            <person name="Matthews B.B."/>
            <person name="Campbell K.S."/>
            <person name="Hradecky P."/>
            <person name="Huang Y."/>
            <person name="Kaminker J.S."/>
            <person name="Millburn G.H."/>
            <person name="Prochnik S.E."/>
            <person name="Smith C.D."/>
            <person name="Tupy J.L."/>
            <person name="Whitfied E.J."/>
            <person name="Bayraktaroglu L."/>
            <person name="Berman B.P."/>
            <person name="Bettencourt B.R."/>
            <person name="Celniker S.E."/>
            <person name="de Grey A.D."/>
            <person name="Drysdale R.A."/>
            <person name="Harris N.L."/>
            <person name="Richter J."/>
            <person name="Russo S."/>
            <person name="Schroeder A.J."/>
            <person name="Shu S.Q."/>
            <person name="Stapleton M."/>
            <person name="Yamada C."/>
            <person name="Ashburner M."/>
            <person name="Gelbart W.M."/>
            <person name="Rubin G.M."/>
            <person name="Lewis S.E."/>
        </authorList>
    </citation>
    <scope>GENOME REANNOTATION</scope>
    <source>
        <strain evidence="5">Berkeley</strain>
    </source>
</reference>
<dbReference type="BioGRID-ORCS" id="41537">
    <property type="hits" value="0 hits in 1 CRISPR screen"/>
</dbReference>
<reference evidence="2 5" key="7">
    <citation type="journal article" date="2005" name="PLoS Comput. Biol.">
        <title>Combined evidence annotation of transposable elements in genome sequences.</title>
        <authorList>
            <person name="Quesneville H."/>
            <person name="Bergman C.M."/>
            <person name="Andrieu O."/>
            <person name="Autard D."/>
            <person name="Nouaud D."/>
            <person name="Ashburner M."/>
            <person name="Anxolabehere D."/>
        </authorList>
    </citation>
    <scope>NUCLEOTIDE SEQUENCE [LARGE SCALE GENOMIC DNA]</scope>
    <source>
        <strain evidence="5">Berkeley</strain>
    </source>
</reference>
<dbReference type="AlphaFoldDB" id="Q9VG65"/>
<dbReference type="ExpressionAtlas" id="Q9VG65">
    <property type="expression patterns" value="baseline and differential"/>
</dbReference>
<protein>
    <submittedName>
        <fullName evidence="3">GH03227p</fullName>
    </submittedName>
    <submittedName>
        <fullName evidence="2">Versager</fullName>
    </submittedName>
</protein>
<dbReference type="FlyBase" id="FBgn0286507">
    <property type="gene designation" value="vrs"/>
</dbReference>
<dbReference type="KEGG" id="dme:Dmel_CG5538"/>
<reference evidence="2" key="8">
    <citation type="submission" date="2006-08" db="EMBL/GenBank/DDBJ databases">
        <authorList>
            <person name="Celniker S."/>
            <person name="Carlson J."/>
            <person name="Wan K."/>
            <person name="Frise E."/>
            <person name="Hoskins R."/>
            <person name="Park S."/>
            <person name="Svirskas R."/>
            <person name="Rubin G."/>
        </authorList>
    </citation>
    <scope>NUCLEOTIDE SEQUENCE</scope>
</reference>
<reference evidence="2" key="12">
    <citation type="journal article" date="2015" name="G3 (Bethesda)">
        <title>Gene Model Annotations for Drosophila melanogaster: The Rule-Benders.</title>
        <authorList>
            <consortium name="FlyBase Consortium"/>
            <person name="Crosby M.A."/>
            <person name="Gramates L.S."/>
            <person name="Dos Santos G."/>
            <person name="Matthews B.B."/>
            <person name="St Pierre S.E."/>
            <person name="Zhou P."/>
            <person name="Schroeder A.J."/>
            <person name="Falls K."/>
            <person name="Emmert D.B."/>
            <person name="Russo S.M."/>
            <person name="Gelbart W.M."/>
            <person name="null"/>
        </authorList>
    </citation>
    <scope>NUCLEOTIDE SEQUENCE</scope>
</reference>
<feature type="compositionally biased region" description="Basic residues" evidence="1">
    <location>
        <begin position="101"/>
        <end position="116"/>
    </location>
</feature>
<name>Q9VG65_DROME</name>
<reference evidence="2" key="14">
    <citation type="submission" date="2023-12" db="EMBL/GenBank/DDBJ databases">
        <authorList>
            <consortium name="FlyBase"/>
        </authorList>
    </citation>
    <scope>NUCLEOTIDE SEQUENCE</scope>
</reference>
<dbReference type="Bgee" id="FBgn0286507">
    <property type="expression patterns" value="Expressed in early elongation stage spermatid (Drosophila) in testis and 42 other cell types or tissues"/>
</dbReference>
<evidence type="ECO:0000313" key="2">
    <source>
        <dbReference type="EMBL" id="AAF54823.1"/>
    </source>
</evidence>
<dbReference type="VEuPathDB" id="VectorBase:FBgn0286507"/>
<dbReference type="GO" id="GO:0000785">
    <property type="term" value="C:chromatin"/>
    <property type="evidence" value="ECO:0000314"/>
    <property type="project" value="FlyBase"/>
</dbReference>
<feature type="region of interest" description="Disordered" evidence="1">
    <location>
        <begin position="94"/>
        <end position="118"/>
    </location>
</feature>
<reference evidence="3" key="2">
    <citation type="submission" date="2001-10" db="EMBL/GenBank/DDBJ databases">
        <authorList>
            <person name="Stapleton M."/>
            <person name="Brokstein P."/>
            <person name="Hong L."/>
            <person name="Agbayani A."/>
            <person name="Carlson J."/>
            <person name="Champe M."/>
            <person name="Chavez C."/>
            <person name="Dorsett V."/>
            <person name="Farfan D."/>
            <person name="Frise E."/>
            <person name="George R."/>
            <person name="Gonzalez M."/>
            <person name="Guarin H."/>
            <person name="Li P."/>
            <person name="Liao G."/>
            <person name="Miranda A."/>
            <person name="Mungall C.J."/>
            <person name="Nunoo J."/>
            <person name="Pacleb J."/>
            <person name="Paragas V."/>
            <person name="Park S."/>
            <person name="Phouanenavong S."/>
            <person name="Wan K."/>
            <person name="Yu C."/>
            <person name="Lewis S.E."/>
            <person name="Rubin G.M."/>
            <person name="Celniker S."/>
        </authorList>
    </citation>
    <scope>NUCLEOTIDE SEQUENCE</scope>
    <source>
        <strain evidence="3">Berkeley</strain>
    </source>
</reference>
<keyword evidence="5" id="KW-1185">Reference proteome</keyword>
<dbReference type="eggNOG" id="ENOG502TE42">
    <property type="taxonomic scope" value="Eukaryota"/>
</dbReference>
<dbReference type="PaxDb" id="7227-FBpp0082100"/>
<sequence length="387" mass="42755">MDEFRVPKKVNRNVFKAISILQSSRTDFVCANAIVDQVKFQMRNRIPVEHIDEAIKQSLANLTMLGIVRRLGSSKYSLSTIVYGRLGMPNPIAHPPGNPGRPHRRAAQNARQKRPVGRLDPWKSVSKILSEDSLSGTEMTKMRKRMRTNTKRVVKKKRIPNRRLSRARKYKETEMATTSIDLRCSESRLGLDNNVQILFGSPGWTYTKPIQSTLVLPDAPLRLDQKANDPETPKTTVLSGNSSSTSVTDVKGNVVKDEEGGSQPSISGTNCRAVPIGLGIRPAYHTSGGESDVENASVVGLCGSPLCLQSTMSQSLAHDSAPTTSRPTAKQSNNLGIQQITECQENDRVVESSEVQETFENNLDKQASQPSDVLEECQSALNYDFYK</sequence>
<proteinExistence type="evidence at transcript level"/>
<dbReference type="OrthoDB" id="7872817at2759"/>
<dbReference type="HOGENOM" id="CLU_730107_0_0_1"/>
<reference evidence="2 5" key="10">
    <citation type="journal article" date="2007" name="Science">
        <title>Sequence finishing and mapping of Drosophila melanogaster heterochromatin.</title>
        <authorList>
            <person name="Hoskins R.A."/>
            <person name="Carlson J.W."/>
            <person name="Kennedy C."/>
            <person name="Acevedo D."/>
            <person name="Evans-Holm M."/>
            <person name="Frise E."/>
            <person name="Wan K.H."/>
            <person name="Park S."/>
            <person name="Mendez-Lago M."/>
            <person name="Rossi F."/>
            <person name="Villasante A."/>
            <person name="Dimitri P."/>
            <person name="Karpen G.H."/>
            <person name="Celniker S.E."/>
        </authorList>
    </citation>
    <scope>NUCLEOTIDE SEQUENCE [LARGE SCALE GENOMIC DNA]</scope>
    <source>
        <strain evidence="5">Berkeley</strain>
    </source>
</reference>
<reference evidence="2 5" key="1">
    <citation type="journal article" date="2000" name="Science">
        <title>The genome sequence of Drosophila melanogaster.</title>
        <authorList>
            <person name="Adams M.D."/>
            <person name="Celniker S.E."/>
            <person name="Holt R.A."/>
            <person name="Evans C.A."/>
            <person name="Gocayne J.D."/>
            <person name="Amanatides P.G."/>
            <person name="Scherer S.E."/>
            <person name="Li P.W."/>
            <person name="Hoskins R.A."/>
            <person name="Galle R.F."/>
            <person name="George R.A."/>
            <person name="Lewis S.E."/>
            <person name="Richards S."/>
            <person name="Ashburner M."/>
            <person name="Henderson S.N."/>
            <person name="Sutton G.G."/>
            <person name="Wortman J.R."/>
            <person name="Yandell M.D."/>
            <person name="Zhang Q."/>
            <person name="Chen L.X."/>
            <person name="Brandon R.C."/>
            <person name="Rogers Y.H."/>
            <person name="Blazej R.G."/>
            <person name="Champe M."/>
            <person name="Pfeiffer B.D."/>
            <person name="Wan K.H."/>
            <person name="Doyle C."/>
            <person name="Baxter E.G."/>
            <person name="Helt G."/>
            <person name="Nelson C.R."/>
            <person name="Gabor G.L."/>
            <person name="Abril J.F."/>
            <person name="Agbayani A."/>
            <person name="An H.J."/>
            <person name="Andrews-Pfannkoch C."/>
            <person name="Baldwin D."/>
            <person name="Ballew R.M."/>
            <person name="Basu A."/>
            <person name="Baxendale J."/>
            <person name="Bayraktaroglu L."/>
            <person name="Beasley E.M."/>
            <person name="Beeson K.Y."/>
            <person name="Benos P.V."/>
            <person name="Berman B.P."/>
            <person name="Bhandari D."/>
            <person name="Bolshakov S."/>
            <person name="Borkova D."/>
            <person name="Botchan M.R."/>
            <person name="Bouck J."/>
            <person name="Brokstein P."/>
            <person name="Brottier P."/>
            <person name="Burtis K.C."/>
            <person name="Busam D.A."/>
            <person name="Butler H."/>
            <person name="Cadieu E."/>
            <person name="Center A."/>
            <person name="Chandra I."/>
            <person name="Cherry J.M."/>
            <person name="Cawley S."/>
            <person name="Dahlke C."/>
            <person name="Davenport L.B."/>
            <person name="Davies P."/>
            <person name="de Pablos B."/>
            <person name="Delcher A."/>
            <person name="Deng Z."/>
            <person name="Mays A.D."/>
            <person name="Dew I."/>
            <person name="Dietz S.M."/>
            <person name="Dodson K."/>
            <person name="Doup L.E."/>
            <person name="Downes M."/>
            <person name="Dugan-Rocha S."/>
            <person name="Dunkov B.C."/>
            <person name="Dunn P."/>
            <person name="Durbin K.J."/>
            <person name="Evangelista C.C."/>
            <person name="Ferraz C."/>
            <person name="Ferriera S."/>
            <person name="Fleischmann W."/>
            <person name="Fosler C."/>
            <person name="Gabrielian A.E."/>
            <person name="Garg N.S."/>
            <person name="Gelbart W.M."/>
            <person name="Glasser K."/>
            <person name="Glodek A."/>
            <person name="Gong F."/>
            <person name="Gorrell J.H."/>
            <person name="Gu Z."/>
            <person name="Guan P."/>
            <person name="Harris M."/>
            <person name="Harris N.L."/>
            <person name="Harvey D."/>
            <person name="Heiman T.J."/>
            <person name="Hernandez J.R."/>
            <person name="Houck J."/>
            <person name="Hostin D."/>
            <person name="Houston K.A."/>
            <person name="Howland T.J."/>
            <person name="Wei M.H."/>
            <person name="Ibegwam C."/>
            <person name="Jalali M."/>
            <person name="Kalush F."/>
            <person name="Karpen G.H."/>
            <person name="Ke Z."/>
            <person name="Kennison J.A."/>
            <person name="Ketchum K.A."/>
            <person name="Kimmel B.E."/>
            <person name="Kodira C.D."/>
            <person name="Kraft C."/>
            <person name="Kravitz S."/>
            <person name="Kulp D."/>
            <person name="Lai Z."/>
            <person name="Lasko P."/>
            <person name="Lei Y."/>
            <person name="Levitsky A.A."/>
            <person name="Li J."/>
            <person name="Li Z."/>
            <person name="Liang Y."/>
            <person name="Lin X."/>
            <person name="Liu X."/>
            <person name="Mattei B."/>
            <person name="McIntosh T.C."/>
            <person name="McLeod M.P."/>
            <person name="McPherson D."/>
            <person name="Merkulov G."/>
            <person name="Milshina N.V."/>
            <person name="Mobarry C."/>
            <person name="Morris J."/>
            <person name="Moshrefi A."/>
            <person name="Mount S.M."/>
            <person name="Moy M."/>
            <person name="Murphy B."/>
            <person name="Murphy L."/>
            <person name="Muzny D.M."/>
            <person name="Nelson D.L."/>
            <person name="Nelson D.R."/>
            <person name="Nelson K.A."/>
            <person name="Nixon K."/>
            <person name="Nusskern D.R."/>
            <person name="Pacleb J.M."/>
            <person name="Palazzolo M."/>
            <person name="Pittman G.S."/>
            <person name="Pan S."/>
            <person name="Pollard J."/>
            <person name="Puri V."/>
            <person name="Reese M.G."/>
            <person name="Reinert K."/>
            <person name="Remington K."/>
            <person name="Saunders R.D."/>
            <person name="Scheeler F."/>
            <person name="Shen H."/>
            <person name="Shue B.C."/>
            <person name="Siden-Kiamos I."/>
            <person name="Simpson M."/>
            <person name="Skupski M.P."/>
            <person name="Smith T."/>
            <person name="Spier E."/>
            <person name="Spradling A.C."/>
            <person name="Stapleton M."/>
            <person name="Strong R."/>
            <person name="Sun E."/>
            <person name="Svirskas R."/>
            <person name="Tector C."/>
            <person name="Turner R."/>
            <person name="Venter E."/>
            <person name="Wang A.H."/>
            <person name="Wang X."/>
            <person name="Wang Z.Y."/>
            <person name="Wassarman D.A."/>
            <person name="Weinstock G.M."/>
            <person name="Weissenbach J."/>
            <person name="Williams S.M."/>
            <person name="WoodageT"/>
            <person name="Worley K.C."/>
            <person name="Wu D."/>
            <person name="Yang S."/>
            <person name="Yao Q.A."/>
            <person name="Ye J."/>
            <person name="Yeh R.F."/>
            <person name="Zaveri J.S."/>
            <person name="Zhan M."/>
            <person name="Zhang G."/>
            <person name="Zhao Q."/>
            <person name="Zheng L."/>
            <person name="Zheng X.H."/>
            <person name="Zhong F.N."/>
            <person name="Zhong W."/>
            <person name="Zhou X."/>
            <person name="Zhu S."/>
            <person name="Zhu X."/>
            <person name="Smith H.O."/>
            <person name="Gibbs R.A."/>
            <person name="Myers E.W."/>
            <person name="Rubin G.M."/>
            <person name="Venter J.C."/>
        </authorList>
    </citation>
    <scope>NUCLEOTIDE SEQUENCE [LARGE SCALE GENOMIC DNA]</scope>
    <source>
        <strain evidence="5">Berkeley</strain>
    </source>
</reference>
<reference evidence="2 5" key="9">
    <citation type="journal article" date="2007" name="Science">
        <title>The Release 5.1 annotation of Drosophila melanogaster heterochromatin.</title>
        <authorList>
            <person name="Smith C.D."/>
            <person name="Shu S."/>
            <person name="Mungall C.J."/>
            <person name="Karpen G.H."/>
        </authorList>
    </citation>
    <scope>NUCLEOTIDE SEQUENCE [LARGE SCALE GENOMIC DNA]</scope>
    <source>
        <strain evidence="5">Berkeley</strain>
    </source>
</reference>
<dbReference type="GO" id="GO:0006325">
    <property type="term" value="P:chromatin organization"/>
    <property type="evidence" value="ECO:0000315"/>
    <property type="project" value="FlyBase"/>
</dbReference>
<reference evidence="2" key="15">
    <citation type="submission" date="2024-06" db="EMBL/GenBank/DDBJ databases">
        <title>Drosophila melanogaster release 4 sequence.</title>
        <authorList>
            <consortium name="Berkeley Drosophila Genome Project"/>
            <person name="Celniker S."/>
            <person name="Carlson J."/>
            <person name="Wan K."/>
            <person name="Pfeiffer B."/>
            <person name="Frise E."/>
            <person name="George R."/>
            <person name="Hoskins R."/>
            <person name="Stapleton M."/>
            <person name="Pacleb J."/>
            <person name="Park S."/>
            <person name="Svirskas R."/>
            <person name="Smith E."/>
            <person name="Yu C."/>
            <person name="Rubin G."/>
        </authorList>
    </citation>
    <scope>NUCLEOTIDE SEQUENCE</scope>
</reference>
<dbReference type="IntAct" id="Q9VG65">
    <property type="interactions" value="3"/>
</dbReference>
<reference evidence="2 5" key="6">
    <citation type="journal article" date="2002" name="Genome Biol.">
        <title>Heterochromatic sequences in a Drosophila whole-genome shotgun assembly.</title>
        <authorList>
            <person name="Hoskins R.A."/>
            <person name="Smith C.D."/>
            <person name="Carlson J.W."/>
            <person name="Carvalho A.B."/>
            <person name="Halpern A."/>
            <person name="Kaminker J.S."/>
            <person name="Kennedy C."/>
            <person name="Mungall C.J."/>
            <person name="Sullivan B.A."/>
            <person name="Sutton G.G."/>
            <person name="Yasuhara J.C."/>
            <person name="Wakimoto B.T."/>
            <person name="Myers E.W."/>
            <person name="Celniker S.E."/>
            <person name="Rubin G.M."/>
            <person name="Karpen G.H."/>
        </authorList>
    </citation>
    <scope>NUCLEOTIDE SEQUENCE [LARGE SCALE GENOMIC DNA]</scope>
    <source>
        <strain evidence="5">Berkeley</strain>
    </source>
</reference>
<evidence type="ECO:0000313" key="4">
    <source>
        <dbReference type="FlyBase" id="FBgn0286507"/>
    </source>
</evidence>
<dbReference type="Proteomes" id="UP000000803">
    <property type="component" value="Chromosome 3R"/>
</dbReference>